<name>A0A1E3X2K1_9BACT</name>
<dbReference type="Proteomes" id="UP000094056">
    <property type="component" value="Unassembled WGS sequence"/>
</dbReference>
<organism evidence="1 2">
    <name type="scientific">Candidatus Scalindua rubra</name>
    <dbReference type="NCBI Taxonomy" id="1872076"/>
    <lineage>
        <taxon>Bacteria</taxon>
        <taxon>Pseudomonadati</taxon>
        <taxon>Planctomycetota</taxon>
        <taxon>Candidatus Brocadiia</taxon>
        <taxon>Candidatus Brocadiales</taxon>
        <taxon>Candidatus Scalinduaceae</taxon>
        <taxon>Candidatus Scalindua</taxon>
    </lineage>
</organism>
<protein>
    <submittedName>
        <fullName evidence="1">Uncharacterized protein</fullName>
    </submittedName>
</protein>
<evidence type="ECO:0000313" key="2">
    <source>
        <dbReference type="Proteomes" id="UP000094056"/>
    </source>
</evidence>
<gene>
    <name evidence="1" type="ORF">SCARUB_05062</name>
</gene>
<comment type="caution">
    <text evidence="1">The sequence shown here is derived from an EMBL/GenBank/DDBJ whole genome shotgun (WGS) entry which is preliminary data.</text>
</comment>
<sequence length="35" mass="4192">MFNKDELEHLTREEASELIDHLLANRELLTPEERV</sequence>
<accession>A0A1E3X2K1</accession>
<evidence type="ECO:0000313" key="1">
    <source>
        <dbReference type="EMBL" id="ODS29837.1"/>
    </source>
</evidence>
<dbReference type="AlphaFoldDB" id="A0A1E3X2K1"/>
<proteinExistence type="predicted"/>
<reference evidence="1 2" key="1">
    <citation type="submission" date="2016-07" db="EMBL/GenBank/DDBJ databases">
        <title>Draft genome of Scalindua rubra, obtained from a brine-seawater interface in the Red Sea, sheds light on salt adaptation in anammox bacteria.</title>
        <authorList>
            <person name="Speth D.R."/>
            <person name="Lagkouvardos I."/>
            <person name="Wang Y."/>
            <person name="Qian P.-Y."/>
            <person name="Dutilh B.E."/>
            <person name="Jetten M.S."/>
        </authorList>
    </citation>
    <scope>NUCLEOTIDE SEQUENCE [LARGE SCALE GENOMIC DNA]</scope>
    <source>
        <strain evidence="1">BSI-1</strain>
    </source>
</reference>
<dbReference type="EMBL" id="MAYW01000357">
    <property type="protein sequence ID" value="ODS29837.1"/>
    <property type="molecule type" value="Genomic_DNA"/>
</dbReference>